<keyword evidence="4 10" id="KW-0378">Hydrolase</keyword>
<dbReference type="PANTHER" id="PTHR12112:SF22">
    <property type="entry name" value="MANGANESE-DEPENDENT INORGANIC PYROPHOSPHATASE-RELATED"/>
    <property type="match status" value="1"/>
</dbReference>
<dbReference type="SUPFAM" id="SSF75138">
    <property type="entry name" value="HprK N-terminal domain-like"/>
    <property type="match status" value="1"/>
</dbReference>
<dbReference type="SUPFAM" id="SSF64182">
    <property type="entry name" value="DHH phosphoesterases"/>
    <property type="match status" value="1"/>
</dbReference>
<dbReference type="GO" id="GO:0005737">
    <property type="term" value="C:cytoplasm"/>
    <property type="evidence" value="ECO:0007669"/>
    <property type="project" value="InterPro"/>
</dbReference>
<dbReference type="Proteomes" id="UP000824090">
    <property type="component" value="Unassembled WGS sequence"/>
</dbReference>
<dbReference type="InterPro" id="IPR010766">
    <property type="entry name" value="DRTGG"/>
</dbReference>
<dbReference type="Gene3D" id="3.90.1640.10">
    <property type="entry name" value="inorganic pyrophosphatase (n-terminal core)"/>
    <property type="match status" value="1"/>
</dbReference>
<comment type="cofactor">
    <cofactor evidence="1">
        <name>Mn(2+)</name>
        <dbReference type="ChEBI" id="CHEBI:29035"/>
    </cofactor>
</comment>
<evidence type="ECO:0000259" key="9">
    <source>
        <dbReference type="PROSITE" id="PS51371"/>
    </source>
</evidence>
<feature type="domain" description="CBS" evidence="9">
    <location>
        <begin position="259"/>
        <end position="316"/>
    </location>
</feature>
<evidence type="ECO:0000256" key="6">
    <source>
        <dbReference type="ARBA" id="ARBA00032535"/>
    </source>
</evidence>
<gene>
    <name evidence="10" type="ORF">IAC50_07960</name>
</gene>
<keyword evidence="3" id="KW-0479">Metal-binding</keyword>
<dbReference type="SMART" id="SM00116">
    <property type="entry name" value="CBS"/>
    <property type="match status" value="2"/>
</dbReference>
<evidence type="ECO:0000313" key="11">
    <source>
        <dbReference type="Proteomes" id="UP000824090"/>
    </source>
</evidence>
<organism evidence="10 11">
    <name type="scientific">Candidatus Allocopromorpha excrementigallinarum</name>
    <dbReference type="NCBI Taxonomy" id="2840742"/>
    <lineage>
        <taxon>Bacteria</taxon>
        <taxon>Bacillati</taxon>
        <taxon>Bacillota</taxon>
        <taxon>Clostridia</taxon>
        <taxon>Eubacteriales</taxon>
        <taxon>Eubacteriaceae</taxon>
        <taxon>Eubacteriaceae incertae sedis</taxon>
        <taxon>Candidatus Allocopromorpha</taxon>
    </lineage>
</organism>
<dbReference type="InterPro" id="IPR046342">
    <property type="entry name" value="CBS_dom_sf"/>
</dbReference>
<keyword evidence="8" id="KW-0129">CBS domain</keyword>
<dbReference type="InterPro" id="IPR004097">
    <property type="entry name" value="DHHA2"/>
</dbReference>
<evidence type="ECO:0000256" key="7">
    <source>
        <dbReference type="ARBA" id="ARBA00047820"/>
    </source>
</evidence>
<dbReference type="InterPro" id="IPR001667">
    <property type="entry name" value="DDH_dom"/>
</dbReference>
<dbReference type="EC" id="3.6.1.1" evidence="2"/>
<dbReference type="NCBIfam" id="NF011442">
    <property type="entry name" value="PRK14869.1-4"/>
    <property type="match status" value="1"/>
</dbReference>
<comment type="caution">
    <text evidence="10">The sequence shown here is derived from an EMBL/GenBank/DDBJ whole genome shotgun (WGS) entry which is preliminary data.</text>
</comment>
<evidence type="ECO:0000256" key="4">
    <source>
        <dbReference type="ARBA" id="ARBA00022801"/>
    </source>
</evidence>
<comment type="catalytic activity">
    <reaction evidence="7">
        <text>diphosphate + H2O = 2 phosphate + H(+)</text>
        <dbReference type="Rhea" id="RHEA:24576"/>
        <dbReference type="ChEBI" id="CHEBI:15377"/>
        <dbReference type="ChEBI" id="CHEBI:15378"/>
        <dbReference type="ChEBI" id="CHEBI:33019"/>
        <dbReference type="ChEBI" id="CHEBI:43474"/>
        <dbReference type="EC" id="3.6.1.1"/>
    </reaction>
</comment>
<evidence type="ECO:0000256" key="2">
    <source>
        <dbReference type="ARBA" id="ARBA00012146"/>
    </source>
</evidence>
<protein>
    <recommendedName>
        <fullName evidence="2">inorganic diphosphatase</fullName>
        <ecNumber evidence="2">3.6.1.1</ecNumber>
    </recommendedName>
    <alternativeName>
        <fullName evidence="6">Pyrophosphate phospho-hydrolase</fullName>
    </alternativeName>
</protein>
<dbReference type="AlphaFoldDB" id="A0A9D1L7T9"/>
<dbReference type="SMART" id="SM01131">
    <property type="entry name" value="DHHA2"/>
    <property type="match status" value="1"/>
</dbReference>
<reference evidence="10" key="1">
    <citation type="submission" date="2020-10" db="EMBL/GenBank/DDBJ databases">
        <authorList>
            <person name="Gilroy R."/>
        </authorList>
    </citation>
    <scope>NUCLEOTIDE SEQUENCE</scope>
    <source>
        <strain evidence="10">ChiHcec3-6078</strain>
    </source>
</reference>
<dbReference type="PROSITE" id="PS51371">
    <property type="entry name" value="CBS"/>
    <property type="match status" value="2"/>
</dbReference>
<evidence type="ECO:0000256" key="3">
    <source>
        <dbReference type="ARBA" id="ARBA00022723"/>
    </source>
</evidence>
<evidence type="ECO:0000256" key="1">
    <source>
        <dbReference type="ARBA" id="ARBA00001936"/>
    </source>
</evidence>
<dbReference type="InterPro" id="IPR038222">
    <property type="entry name" value="DHHA2_dom_sf"/>
</dbReference>
<reference evidence="10" key="2">
    <citation type="journal article" date="2021" name="PeerJ">
        <title>Extensive microbial diversity within the chicken gut microbiome revealed by metagenomics and culture.</title>
        <authorList>
            <person name="Gilroy R."/>
            <person name="Ravi A."/>
            <person name="Getino M."/>
            <person name="Pursley I."/>
            <person name="Horton D.L."/>
            <person name="Alikhan N.F."/>
            <person name="Baker D."/>
            <person name="Gharbi K."/>
            <person name="Hall N."/>
            <person name="Watson M."/>
            <person name="Adriaenssens E.M."/>
            <person name="Foster-Nyarko E."/>
            <person name="Jarju S."/>
            <person name="Secka A."/>
            <person name="Antonio M."/>
            <person name="Oren A."/>
            <person name="Chaudhuri R.R."/>
            <person name="La Ragione R."/>
            <person name="Hildebrand F."/>
            <person name="Pallen M.J."/>
        </authorList>
    </citation>
    <scope>NUCLEOTIDE SEQUENCE</scope>
    <source>
        <strain evidence="10">ChiHcec3-6078</strain>
    </source>
</reference>
<dbReference type="Gene3D" id="3.10.310.20">
    <property type="entry name" value="DHHA2 domain"/>
    <property type="match status" value="1"/>
</dbReference>
<dbReference type="EMBL" id="DVMP01000148">
    <property type="protein sequence ID" value="HIU26408.1"/>
    <property type="molecule type" value="Genomic_DNA"/>
</dbReference>
<dbReference type="Gene3D" id="3.40.1390.20">
    <property type="entry name" value="HprK N-terminal domain-like"/>
    <property type="match status" value="1"/>
</dbReference>
<evidence type="ECO:0000256" key="8">
    <source>
        <dbReference type="PROSITE-ProRule" id="PRU00703"/>
    </source>
</evidence>
<evidence type="ECO:0000256" key="5">
    <source>
        <dbReference type="ARBA" id="ARBA00023211"/>
    </source>
</evidence>
<sequence>MNQQQDTVREKVYVIGHRNPDTDSICSAIAYAKFREATGAKAEYIPCRAGLVNEETKFVLDLFDVESPQYIDTVQPEIADIDLNRVAGLKKSDSIKRAWDLMNHHGTRSAPILSEGRLEGIVSITDIAQSYMDKSDSRMLAEAKTKFSSIAETLNGHIVCGQKDEAFKDGKVTIAAATPDIMEEFIESQDLVIAGNRFETHFTAIELGARCLIMCQGSMPTQTIQKLAEERGCVIISTPYDTFTTARLINQSIPVSFFMTHENIVTFRMGDSLADVEDIMKTNRFHNFPVLDSDGTYMGFISRRRLLNMHRKKVVLVDHNEITQAVDGIQQAEVLEIIDHHRLGGFETLGPVYFRNQPVGCTATIIAQMYHEAGVVPDSKTAGLLASAIISDTLMFKSPTCTPADVETCRQMAETAGIDIEKTAAAMFEAGSSLQGKTPEELCYRDFKIFSNEGYNFGVSQISSLDKKEFDSLRYNIEQYLSVVMKAQELDMMFMMMTDIASTSTELLCCGPMAQKVARKAFDIPENEKRIILKGIVSRKKQFLPAFAEALHEAE</sequence>
<feature type="domain" description="CBS" evidence="9">
    <location>
        <begin position="81"/>
        <end position="137"/>
    </location>
</feature>
<dbReference type="InterPro" id="IPR038763">
    <property type="entry name" value="DHH_sf"/>
</dbReference>
<evidence type="ECO:0000313" key="10">
    <source>
        <dbReference type="EMBL" id="HIU26408.1"/>
    </source>
</evidence>
<dbReference type="Gene3D" id="3.10.580.10">
    <property type="entry name" value="CBS-domain"/>
    <property type="match status" value="1"/>
</dbReference>
<dbReference type="SUPFAM" id="SSF54631">
    <property type="entry name" value="CBS-domain pair"/>
    <property type="match status" value="1"/>
</dbReference>
<accession>A0A9D1L7T9</accession>
<dbReference type="FunFam" id="3.90.1640.10:FF:000001">
    <property type="entry name" value="Probable manganese-dependent inorganic pyrophosphatase"/>
    <property type="match status" value="1"/>
</dbReference>
<proteinExistence type="predicted"/>
<dbReference type="GO" id="GO:0004427">
    <property type="term" value="F:inorganic diphosphate phosphatase activity"/>
    <property type="evidence" value="ECO:0007669"/>
    <property type="project" value="UniProtKB-EC"/>
</dbReference>
<keyword evidence="5" id="KW-0464">Manganese</keyword>
<dbReference type="InterPro" id="IPR000644">
    <property type="entry name" value="CBS_dom"/>
</dbReference>
<name>A0A9D1L7T9_9FIRM</name>
<dbReference type="GO" id="GO:0046872">
    <property type="term" value="F:metal ion binding"/>
    <property type="evidence" value="ECO:0007669"/>
    <property type="project" value="UniProtKB-KW"/>
</dbReference>
<dbReference type="NCBIfam" id="NF011443">
    <property type="entry name" value="PRK14869.1-5"/>
    <property type="match status" value="1"/>
</dbReference>
<dbReference type="Pfam" id="PF02833">
    <property type="entry name" value="DHHA2"/>
    <property type="match status" value="1"/>
</dbReference>
<dbReference type="Pfam" id="PF07085">
    <property type="entry name" value="DRTGG"/>
    <property type="match status" value="1"/>
</dbReference>
<dbReference type="InterPro" id="IPR028979">
    <property type="entry name" value="Ser_kin/Pase_Hpr-like_N_sf"/>
</dbReference>
<dbReference type="PANTHER" id="PTHR12112">
    <property type="entry name" value="BNIP - RELATED"/>
    <property type="match status" value="1"/>
</dbReference>
<dbReference type="Pfam" id="PF01368">
    <property type="entry name" value="DHH"/>
    <property type="match status" value="1"/>
</dbReference>
<dbReference type="Pfam" id="PF00571">
    <property type="entry name" value="CBS"/>
    <property type="match status" value="2"/>
</dbReference>